<dbReference type="PANTHER" id="PTHR23268:SF117">
    <property type="entry name" value="T CELL RECEPTOR BETA VARIABLE 29-1"/>
    <property type="match status" value="1"/>
</dbReference>
<dbReference type="AlphaFoldDB" id="A0A8B9NG19"/>
<dbReference type="InterPro" id="IPR013106">
    <property type="entry name" value="Ig_V-set"/>
</dbReference>
<dbReference type="InterPro" id="IPR003597">
    <property type="entry name" value="Ig_C1-set"/>
</dbReference>
<dbReference type="GO" id="GO:0005886">
    <property type="term" value="C:plasma membrane"/>
    <property type="evidence" value="ECO:0007669"/>
    <property type="project" value="TreeGrafter"/>
</dbReference>
<dbReference type="Pfam" id="PF07654">
    <property type="entry name" value="C1-set"/>
    <property type="match status" value="1"/>
</dbReference>
<evidence type="ECO:0000256" key="3">
    <source>
        <dbReference type="ARBA" id="ARBA00023157"/>
    </source>
</evidence>
<reference evidence="5" key="1">
    <citation type="submission" date="2025-08" db="UniProtKB">
        <authorList>
            <consortium name="Ensembl"/>
        </authorList>
    </citation>
    <scope>IDENTIFICATION</scope>
</reference>
<dbReference type="InterPro" id="IPR013783">
    <property type="entry name" value="Ig-like_fold"/>
</dbReference>
<dbReference type="GO" id="GO:0002376">
    <property type="term" value="P:immune system process"/>
    <property type="evidence" value="ECO:0007669"/>
    <property type="project" value="UniProtKB-KW"/>
</dbReference>
<dbReference type="InterPro" id="IPR036179">
    <property type="entry name" value="Ig-like_dom_sf"/>
</dbReference>
<dbReference type="InterPro" id="IPR050413">
    <property type="entry name" value="TCR_beta_variable"/>
</dbReference>
<evidence type="ECO:0000256" key="1">
    <source>
        <dbReference type="ARBA" id="ARBA00022729"/>
    </source>
</evidence>
<dbReference type="InterPro" id="IPR007110">
    <property type="entry name" value="Ig-like_dom"/>
</dbReference>
<evidence type="ECO:0000313" key="6">
    <source>
        <dbReference type="Proteomes" id="UP000694541"/>
    </source>
</evidence>
<proteinExistence type="predicted"/>
<reference evidence="5" key="2">
    <citation type="submission" date="2025-09" db="UniProtKB">
        <authorList>
            <consortium name="Ensembl"/>
        </authorList>
    </citation>
    <scope>IDENTIFICATION</scope>
</reference>
<dbReference type="Pfam" id="PF07686">
    <property type="entry name" value="V-set"/>
    <property type="match status" value="1"/>
</dbReference>
<organism evidence="5 6">
    <name type="scientific">Accipiter nisus</name>
    <name type="common">Eurasian sparrowhawk</name>
    <dbReference type="NCBI Taxonomy" id="211598"/>
    <lineage>
        <taxon>Eukaryota</taxon>
        <taxon>Metazoa</taxon>
        <taxon>Chordata</taxon>
        <taxon>Craniata</taxon>
        <taxon>Vertebrata</taxon>
        <taxon>Euteleostomi</taxon>
        <taxon>Archelosauria</taxon>
        <taxon>Archosauria</taxon>
        <taxon>Dinosauria</taxon>
        <taxon>Saurischia</taxon>
        <taxon>Theropoda</taxon>
        <taxon>Coelurosauria</taxon>
        <taxon>Aves</taxon>
        <taxon>Neognathae</taxon>
        <taxon>Neoaves</taxon>
        <taxon>Telluraves</taxon>
        <taxon>Accipitrimorphae</taxon>
        <taxon>Accipitriformes</taxon>
        <taxon>Accipitridae</taxon>
        <taxon>Accipitrinae</taxon>
        <taxon>Accipiter</taxon>
    </lineage>
</organism>
<name>A0A8B9NG19_9AVES</name>
<dbReference type="GO" id="GO:0007166">
    <property type="term" value="P:cell surface receptor signaling pathway"/>
    <property type="evidence" value="ECO:0007669"/>
    <property type="project" value="TreeGrafter"/>
</dbReference>
<keyword evidence="2" id="KW-0391">Immunity</keyword>
<dbReference type="Ensembl" id="ENSANIT00000024114.1">
    <property type="protein sequence ID" value="ENSANIP00000023335.1"/>
    <property type="gene ID" value="ENSANIG00000015767.1"/>
</dbReference>
<keyword evidence="3" id="KW-1015">Disulfide bond</keyword>
<dbReference type="InterPro" id="IPR003599">
    <property type="entry name" value="Ig_sub"/>
</dbReference>
<evidence type="ECO:0000313" key="5">
    <source>
        <dbReference type="Ensembl" id="ENSANIP00000023335.1"/>
    </source>
</evidence>
<accession>A0A8B9NG19</accession>
<keyword evidence="1" id="KW-0732">Signal</keyword>
<protein>
    <recommendedName>
        <fullName evidence="4">Ig-like domain-containing protein</fullName>
    </recommendedName>
</protein>
<dbReference type="PROSITE" id="PS50835">
    <property type="entry name" value="IG_LIKE"/>
    <property type="match status" value="2"/>
</dbReference>
<dbReference type="FunFam" id="2.60.40.10:FF:000283">
    <property type="entry name" value="Immunoglobulin kappa constant"/>
    <property type="match status" value="1"/>
</dbReference>
<dbReference type="SMART" id="SM00407">
    <property type="entry name" value="IGc1"/>
    <property type="match status" value="1"/>
</dbReference>
<feature type="domain" description="Ig-like" evidence="4">
    <location>
        <begin position="131"/>
        <end position="207"/>
    </location>
</feature>
<dbReference type="Gene3D" id="2.60.40.10">
    <property type="entry name" value="Immunoglobulins"/>
    <property type="match status" value="2"/>
</dbReference>
<dbReference type="Proteomes" id="UP000694541">
    <property type="component" value="Unplaced"/>
</dbReference>
<dbReference type="SMART" id="SM00409">
    <property type="entry name" value="IG"/>
    <property type="match status" value="2"/>
</dbReference>
<feature type="domain" description="Ig-like" evidence="4">
    <location>
        <begin position="29"/>
        <end position="120"/>
    </location>
</feature>
<dbReference type="PANTHER" id="PTHR23268">
    <property type="entry name" value="T-CELL RECEPTOR BETA CHAIN"/>
    <property type="match status" value="1"/>
</dbReference>
<dbReference type="SUPFAM" id="SSF48726">
    <property type="entry name" value="Immunoglobulin"/>
    <property type="match status" value="2"/>
</dbReference>
<keyword evidence="6" id="KW-1185">Reference proteome</keyword>
<sequence>LAGHADSFACAGVGRLITQWPAEILNRAGETVDISCYQNYTTLAYMLWYQQTPRNGLNLVASTSPWMQNSYEEGYNEAKFEINRNHNDHSVMTIKNVTSKDAATYFCAASDHTVYGTKLTVLGKNDKIIPPAVAIFSPSKQEIQQKSKATLVCLASGFYPDHLNLVWKVNGAQRTEGVGTDEFSTWNGSTYSLTSRLRISAQEWLCTHRRYVCLLTGKYLYVI</sequence>
<dbReference type="SMART" id="SM00406">
    <property type="entry name" value="IGv"/>
    <property type="match status" value="1"/>
</dbReference>
<evidence type="ECO:0000256" key="2">
    <source>
        <dbReference type="ARBA" id="ARBA00022859"/>
    </source>
</evidence>
<evidence type="ECO:0000259" key="4">
    <source>
        <dbReference type="PROSITE" id="PS50835"/>
    </source>
</evidence>